<accession>A0ABD2CF73</accession>
<evidence type="ECO:0000313" key="3">
    <source>
        <dbReference type="Proteomes" id="UP001607303"/>
    </source>
</evidence>
<sequence length="165" mass="18700">MILIHIVNTGFSLFTFQLDQNGTKAVQFDLISTELFLLQFCVNNNNTSKHIAYITVVYPSFSEYIQLTYPRFVPLGTKQGKAIPTAPHNMVNTNTGATDAPILRFIRIINEREIRNRSKKLRIPTSGLGLRTENSFRTNSFEHGTGEKKLDRTDAPDNIPKIKDT</sequence>
<evidence type="ECO:0000256" key="1">
    <source>
        <dbReference type="SAM" id="MobiDB-lite"/>
    </source>
</evidence>
<feature type="compositionally biased region" description="Polar residues" evidence="1">
    <location>
        <begin position="132"/>
        <end position="142"/>
    </location>
</feature>
<protein>
    <submittedName>
        <fullName evidence="2">Uncharacterized protein</fullName>
    </submittedName>
</protein>
<dbReference type="EMBL" id="JAYRBN010000054">
    <property type="protein sequence ID" value="KAL2743712.1"/>
    <property type="molecule type" value="Genomic_DNA"/>
</dbReference>
<evidence type="ECO:0000313" key="2">
    <source>
        <dbReference type="EMBL" id="KAL2743712.1"/>
    </source>
</evidence>
<proteinExistence type="predicted"/>
<gene>
    <name evidence="2" type="ORF">V1477_007970</name>
</gene>
<name>A0ABD2CF73_VESMC</name>
<feature type="compositionally biased region" description="Basic and acidic residues" evidence="1">
    <location>
        <begin position="144"/>
        <end position="165"/>
    </location>
</feature>
<comment type="caution">
    <text evidence="2">The sequence shown here is derived from an EMBL/GenBank/DDBJ whole genome shotgun (WGS) entry which is preliminary data.</text>
</comment>
<keyword evidence="3" id="KW-1185">Reference proteome</keyword>
<organism evidence="2 3">
    <name type="scientific">Vespula maculifrons</name>
    <name type="common">Eastern yellow jacket</name>
    <name type="synonym">Wasp</name>
    <dbReference type="NCBI Taxonomy" id="7453"/>
    <lineage>
        <taxon>Eukaryota</taxon>
        <taxon>Metazoa</taxon>
        <taxon>Ecdysozoa</taxon>
        <taxon>Arthropoda</taxon>
        <taxon>Hexapoda</taxon>
        <taxon>Insecta</taxon>
        <taxon>Pterygota</taxon>
        <taxon>Neoptera</taxon>
        <taxon>Endopterygota</taxon>
        <taxon>Hymenoptera</taxon>
        <taxon>Apocrita</taxon>
        <taxon>Aculeata</taxon>
        <taxon>Vespoidea</taxon>
        <taxon>Vespidae</taxon>
        <taxon>Vespinae</taxon>
        <taxon>Vespula</taxon>
    </lineage>
</organism>
<reference evidence="2 3" key="1">
    <citation type="journal article" date="2024" name="Ann. Entomol. Soc. Am.">
        <title>Genomic analyses of the southern and eastern yellowjacket wasps (Hymenoptera: Vespidae) reveal evolutionary signatures of social life.</title>
        <authorList>
            <person name="Catto M.A."/>
            <person name="Caine P.B."/>
            <person name="Orr S.E."/>
            <person name="Hunt B.G."/>
            <person name="Goodisman M.A.D."/>
        </authorList>
    </citation>
    <scope>NUCLEOTIDE SEQUENCE [LARGE SCALE GENOMIC DNA]</scope>
    <source>
        <strain evidence="2">232</strain>
        <tissue evidence="2">Head and thorax</tissue>
    </source>
</reference>
<dbReference type="Proteomes" id="UP001607303">
    <property type="component" value="Unassembled WGS sequence"/>
</dbReference>
<dbReference type="AlphaFoldDB" id="A0ABD2CF73"/>
<feature type="region of interest" description="Disordered" evidence="1">
    <location>
        <begin position="132"/>
        <end position="165"/>
    </location>
</feature>